<name>A0A4R6IKQ6_9SPHI</name>
<dbReference type="AlphaFoldDB" id="A0A4R6IKQ6"/>
<accession>A0A4R6IKQ6</accession>
<keyword evidence="2" id="KW-1185">Reference proteome</keyword>
<dbReference type="RefSeq" id="WP_133554152.1">
    <property type="nucleotide sequence ID" value="NZ_SNWM01000002.1"/>
</dbReference>
<dbReference type="EMBL" id="SNWM01000002">
    <property type="protein sequence ID" value="TDO22633.1"/>
    <property type="molecule type" value="Genomic_DNA"/>
</dbReference>
<dbReference type="Gene3D" id="3.40.50.20">
    <property type="match status" value="1"/>
</dbReference>
<organism evidence="1 2">
    <name type="scientific">Pedobacter duraquae</name>
    <dbReference type="NCBI Taxonomy" id="425511"/>
    <lineage>
        <taxon>Bacteria</taxon>
        <taxon>Pseudomonadati</taxon>
        <taxon>Bacteroidota</taxon>
        <taxon>Sphingobacteriia</taxon>
        <taxon>Sphingobacteriales</taxon>
        <taxon>Sphingobacteriaceae</taxon>
        <taxon>Pedobacter</taxon>
    </lineage>
</organism>
<dbReference type="OrthoDB" id="707775at2"/>
<evidence type="ECO:0000313" key="1">
    <source>
        <dbReference type="EMBL" id="TDO22633.1"/>
    </source>
</evidence>
<dbReference type="Proteomes" id="UP000295499">
    <property type="component" value="Unassembled WGS sequence"/>
</dbReference>
<reference evidence="1 2" key="1">
    <citation type="submission" date="2019-03" db="EMBL/GenBank/DDBJ databases">
        <title>Genomic Encyclopedia of Archaeal and Bacterial Type Strains, Phase II (KMG-II): from individual species to whole genera.</title>
        <authorList>
            <person name="Goeker M."/>
        </authorList>
    </citation>
    <scope>NUCLEOTIDE SEQUENCE [LARGE SCALE GENOMIC DNA]</scope>
    <source>
        <strain evidence="1 2">DSM 19034</strain>
    </source>
</reference>
<sequence length="166" mass="18642">MKLLITGGKSAQALKLLKAFEGHDIILADYGETPAFTSPSYKFLGLGEVNESIAHNLLNICLDHQIDTVLPLHEFEILPMAKSTVLFEEFQIRILLPSVTEITQYFYPQDDIQPDMKWIVFKEGAVLYPAEATDNIKNLAQENQLNGVFYVPEGPDALTAILYTIR</sequence>
<comment type="caution">
    <text evidence="1">The sequence shown here is derived from an EMBL/GenBank/DDBJ whole genome shotgun (WGS) entry which is preliminary data.</text>
</comment>
<proteinExistence type="predicted"/>
<gene>
    <name evidence="1" type="ORF">CLV32_1611</name>
</gene>
<protein>
    <submittedName>
        <fullName evidence="1">Uncharacterized protein</fullName>
    </submittedName>
</protein>
<evidence type="ECO:0000313" key="2">
    <source>
        <dbReference type="Proteomes" id="UP000295499"/>
    </source>
</evidence>